<dbReference type="Proteomes" id="UP001187192">
    <property type="component" value="Unassembled WGS sequence"/>
</dbReference>
<dbReference type="Gene3D" id="1.20.1280.290">
    <property type="match status" value="1"/>
</dbReference>
<name>A0AA88A2F2_FICCA</name>
<keyword evidence="8 9" id="KW-0472">Membrane</keyword>
<dbReference type="PANTHER" id="PTHR10791:SF28">
    <property type="entry name" value="BIDIRECTIONAL SUGAR TRANSPORTER SWEET3"/>
    <property type="match status" value="1"/>
</dbReference>
<keyword evidence="7 9" id="KW-1133">Transmembrane helix</keyword>
<dbReference type="GO" id="GO:0051119">
    <property type="term" value="F:sugar transmembrane transporter activity"/>
    <property type="evidence" value="ECO:0007669"/>
    <property type="project" value="InterPro"/>
</dbReference>
<evidence type="ECO:0000256" key="4">
    <source>
        <dbReference type="ARBA" id="ARBA00022597"/>
    </source>
</evidence>
<evidence type="ECO:0000313" key="10">
    <source>
        <dbReference type="EMBL" id="GMN44450.1"/>
    </source>
</evidence>
<dbReference type="Pfam" id="PF03083">
    <property type="entry name" value="MtN3_slv"/>
    <property type="match status" value="1"/>
</dbReference>
<gene>
    <name evidence="10" type="ORF">TIFTF001_013653</name>
</gene>
<dbReference type="InterPro" id="IPR004316">
    <property type="entry name" value="SWEET_rpt"/>
</dbReference>
<evidence type="ECO:0000256" key="1">
    <source>
        <dbReference type="ARBA" id="ARBA00004127"/>
    </source>
</evidence>
<dbReference type="AlphaFoldDB" id="A0AA88A2F2"/>
<keyword evidence="11" id="KW-1185">Reference proteome</keyword>
<feature type="transmembrane region" description="Helical" evidence="9">
    <location>
        <begin position="40"/>
        <end position="60"/>
    </location>
</feature>
<dbReference type="PANTHER" id="PTHR10791">
    <property type="entry name" value="RAG1-ACTIVATING PROTEIN 1"/>
    <property type="match status" value="1"/>
</dbReference>
<reference evidence="10" key="1">
    <citation type="submission" date="2023-07" db="EMBL/GenBank/DDBJ databases">
        <title>draft genome sequence of fig (Ficus carica).</title>
        <authorList>
            <person name="Takahashi T."/>
            <person name="Nishimura K."/>
        </authorList>
    </citation>
    <scope>NUCLEOTIDE SEQUENCE</scope>
</reference>
<organism evidence="10 11">
    <name type="scientific">Ficus carica</name>
    <name type="common">Common fig</name>
    <dbReference type="NCBI Taxonomy" id="3494"/>
    <lineage>
        <taxon>Eukaryota</taxon>
        <taxon>Viridiplantae</taxon>
        <taxon>Streptophyta</taxon>
        <taxon>Embryophyta</taxon>
        <taxon>Tracheophyta</taxon>
        <taxon>Spermatophyta</taxon>
        <taxon>Magnoliopsida</taxon>
        <taxon>eudicotyledons</taxon>
        <taxon>Gunneridae</taxon>
        <taxon>Pentapetalae</taxon>
        <taxon>rosids</taxon>
        <taxon>fabids</taxon>
        <taxon>Rosales</taxon>
        <taxon>Moraceae</taxon>
        <taxon>Ficeae</taxon>
        <taxon>Ficus</taxon>
    </lineage>
</organism>
<evidence type="ECO:0000256" key="2">
    <source>
        <dbReference type="ARBA" id="ARBA00007809"/>
    </source>
</evidence>
<evidence type="ECO:0000256" key="9">
    <source>
        <dbReference type="SAM" id="Phobius"/>
    </source>
</evidence>
<keyword evidence="6" id="KW-0677">Repeat</keyword>
<proteinExistence type="inferred from homology"/>
<sequence length="164" mass="18354">MADKLHLAVGVMGNAASLLLYAAPILTFSRVIMKRSLEEFSCVPYTIALLNCLLYAWYGFPILKVAVMAVLVITIFSITALISASVFHDHHHRKSPNLVGCPLCILQLVLYCKYRNNVVTEEPAKWDVEKNNHHDNDNDNDDKIKPNICSPVIDHAHNNINGKC</sequence>
<comment type="subcellular location">
    <subcellularLocation>
        <location evidence="1">Endomembrane system</location>
        <topology evidence="1">Multi-pass membrane protein</topology>
    </subcellularLocation>
</comment>
<dbReference type="GO" id="GO:0016020">
    <property type="term" value="C:membrane"/>
    <property type="evidence" value="ECO:0007669"/>
    <property type="project" value="InterPro"/>
</dbReference>
<dbReference type="EMBL" id="BTGU01000018">
    <property type="protein sequence ID" value="GMN44450.1"/>
    <property type="molecule type" value="Genomic_DNA"/>
</dbReference>
<keyword evidence="5 9" id="KW-0812">Transmembrane</keyword>
<comment type="similarity">
    <text evidence="2">Belongs to the SWEET sugar transporter family.</text>
</comment>
<keyword evidence="3" id="KW-0813">Transport</keyword>
<feature type="transmembrane region" description="Helical" evidence="9">
    <location>
        <begin position="66"/>
        <end position="87"/>
    </location>
</feature>
<evidence type="ECO:0000256" key="3">
    <source>
        <dbReference type="ARBA" id="ARBA00022448"/>
    </source>
</evidence>
<accession>A0AA88A2F2</accession>
<protein>
    <submittedName>
        <fullName evidence="10">Uncharacterized protein</fullName>
    </submittedName>
</protein>
<evidence type="ECO:0000256" key="7">
    <source>
        <dbReference type="ARBA" id="ARBA00022989"/>
    </source>
</evidence>
<comment type="caution">
    <text evidence="10">The sequence shown here is derived from an EMBL/GenBank/DDBJ whole genome shotgun (WGS) entry which is preliminary data.</text>
</comment>
<dbReference type="InterPro" id="IPR047664">
    <property type="entry name" value="SWEET"/>
</dbReference>
<feature type="transmembrane region" description="Helical" evidence="9">
    <location>
        <begin position="6"/>
        <end position="28"/>
    </location>
</feature>
<keyword evidence="4" id="KW-0762">Sugar transport</keyword>
<evidence type="ECO:0000256" key="8">
    <source>
        <dbReference type="ARBA" id="ARBA00023136"/>
    </source>
</evidence>
<evidence type="ECO:0000256" key="6">
    <source>
        <dbReference type="ARBA" id="ARBA00022737"/>
    </source>
</evidence>
<evidence type="ECO:0000256" key="5">
    <source>
        <dbReference type="ARBA" id="ARBA00022692"/>
    </source>
</evidence>
<dbReference type="GO" id="GO:0012505">
    <property type="term" value="C:endomembrane system"/>
    <property type="evidence" value="ECO:0007669"/>
    <property type="project" value="UniProtKB-SubCell"/>
</dbReference>
<evidence type="ECO:0000313" key="11">
    <source>
        <dbReference type="Proteomes" id="UP001187192"/>
    </source>
</evidence>